<proteinExistence type="inferred from homology"/>
<reference evidence="8" key="2">
    <citation type="submission" date="2021-03" db="EMBL/GenBank/DDBJ databases">
        <authorList>
            <person name="Cao W."/>
        </authorList>
    </citation>
    <scope>NUCLEOTIDE SEQUENCE</scope>
    <source>
        <strain evidence="8">110414</strain>
    </source>
</reference>
<feature type="transmembrane region" description="Helical" evidence="6">
    <location>
        <begin position="7"/>
        <end position="27"/>
    </location>
</feature>
<organism evidence="8 9">
    <name type="scientific">Pseudoxanthomonas helianthi</name>
    <dbReference type="NCBI Taxonomy" id="1453541"/>
    <lineage>
        <taxon>Bacteria</taxon>
        <taxon>Pseudomonadati</taxon>
        <taxon>Pseudomonadota</taxon>
        <taxon>Gammaproteobacteria</taxon>
        <taxon>Lysobacterales</taxon>
        <taxon>Lysobacteraceae</taxon>
        <taxon>Pseudoxanthomonas</taxon>
    </lineage>
</organism>
<dbReference type="Proteomes" id="UP000673447">
    <property type="component" value="Unassembled WGS sequence"/>
</dbReference>
<protein>
    <submittedName>
        <fullName evidence="8">GtrA family protein</fullName>
    </submittedName>
</protein>
<sequence>MKVLAGFTLMRILCTGATYVIYLLLLQRMSYELAYVISYAAGIIMAYVTSSLLVFNRPMNRKSAALFPLTYLVQFVLSWIILKICVEVVGVPQWLAWGVSVVALLPLAFVMSKWALFRE</sequence>
<feature type="transmembrane region" description="Helical" evidence="6">
    <location>
        <begin position="33"/>
        <end position="55"/>
    </location>
</feature>
<dbReference type="Pfam" id="PF04138">
    <property type="entry name" value="GtrA_DPMS_TM"/>
    <property type="match status" value="1"/>
</dbReference>
<keyword evidence="4 6" id="KW-1133">Transmembrane helix</keyword>
<comment type="caution">
    <text evidence="8">The sequence shown here is derived from an EMBL/GenBank/DDBJ whole genome shotgun (WGS) entry which is preliminary data.</text>
</comment>
<comment type="subcellular location">
    <subcellularLocation>
        <location evidence="1">Membrane</location>
        <topology evidence="1">Multi-pass membrane protein</topology>
    </subcellularLocation>
</comment>
<dbReference type="InterPro" id="IPR007267">
    <property type="entry name" value="GtrA_DPMS_TM"/>
</dbReference>
<accession>A0A940WXR2</accession>
<dbReference type="PANTHER" id="PTHR38459:SF1">
    <property type="entry name" value="PROPHAGE BACTOPRENOL-LINKED GLUCOSE TRANSLOCASE HOMOLOG"/>
    <property type="match status" value="1"/>
</dbReference>
<dbReference type="PANTHER" id="PTHR38459">
    <property type="entry name" value="PROPHAGE BACTOPRENOL-LINKED GLUCOSE TRANSLOCASE HOMOLOG"/>
    <property type="match status" value="1"/>
</dbReference>
<name>A0A940WXR2_9GAMM</name>
<evidence type="ECO:0000256" key="2">
    <source>
        <dbReference type="ARBA" id="ARBA00009399"/>
    </source>
</evidence>
<dbReference type="GO" id="GO:0005886">
    <property type="term" value="C:plasma membrane"/>
    <property type="evidence" value="ECO:0007669"/>
    <property type="project" value="TreeGrafter"/>
</dbReference>
<gene>
    <name evidence="8" type="ORF">J5837_01775</name>
</gene>
<evidence type="ECO:0000313" key="8">
    <source>
        <dbReference type="EMBL" id="MBP3983139.1"/>
    </source>
</evidence>
<keyword evidence="3 6" id="KW-0812">Transmembrane</keyword>
<evidence type="ECO:0000256" key="1">
    <source>
        <dbReference type="ARBA" id="ARBA00004141"/>
    </source>
</evidence>
<evidence type="ECO:0000256" key="5">
    <source>
        <dbReference type="ARBA" id="ARBA00023136"/>
    </source>
</evidence>
<evidence type="ECO:0000256" key="6">
    <source>
        <dbReference type="SAM" id="Phobius"/>
    </source>
</evidence>
<dbReference type="EMBL" id="JAGKTC010000001">
    <property type="protein sequence ID" value="MBP3983139.1"/>
    <property type="molecule type" value="Genomic_DNA"/>
</dbReference>
<feature type="transmembrane region" description="Helical" evidence="6">
    <location>
        <begin position="94"/>
        <end position="116"/>
    </location>
</feature>
<comment type="similarity">
    <text evidence="2">Belongs to the GtrA family.</text>
</comment>
<dbReference type="GO" id="GO:0000271">
    <property type="term" value="P:polysaccharide biosynthetic process"/>
    <property type="evidence" value="ECO:0007669"/>
    <property type="project" value="InterPro"/>
</dbReference>
<feature type="transmembrane region" description="Helical" evidence="6">
    <location>
        <begin position="64"/>
        <end position="82"/>
    </location>
</feature>
<evidence type="ECO:0000256" key="4">
    <source>
        <dbReference type="ARBA" id="ARBA00022989"/>
    </source>
</evidence>
<evidence type="ECO:0000256" key="3">
    <source>
        <dbReference type="ARBA" id="ARBA00022692"/>
    </source>
</evidence>
<evidence type="ECO:0000259" key="7">
    <source>
        <dbReference type="Pfam" id="PF04138"/>
    </source>
</evidence>
<dbReference type="AlphaFoldDB" id="A0A940WXR2"/>
<keyword evidence="9" id="KW-1185">Reference proteome</keyword>
<dbReference type="InterPro" id="IPR051401">
    <property type="entry name" value="GtrA_CellWall_Glycosyl"/>
</dbReference>
<dbReference type="RefSeq" id="WP_210535004.1">
    <property type="nucleotide sequence ID" value="NZ_JAGKTC010000001.1"/>
</dbReference>
<keyword evidence="5 6" id="KW-0472">Membrane</keyword>
<reference evidence="8" key="1">
    <citation type="journal article" date="2016" name="Int. J. Syst. Evol. Microbiol.">
        <title>Pseudoxanthomonas helianthi sp. nov., isolated from roots of Jerusalem artichoke (Helianthus tuberosus).</title>
        <authorList>
            <person name="Kittiwongwattana C."/>
            <person name="Thawai C."/>
        </authorList>
    </citation>
    <scope>NUCLEOTIDE SEQUENCE</scope>
    <source>
        <strain evidence="8">110414</strain>
    </source>
</reference>
<evidence type="ECO:0000313" key="9">
    <source>
        <dbReference type="Proteomes" id="UP000673447"/>
    </source>
</evidence>
<feature type="domain" description="GtrA/DPMS transmembrane" evidence="7">
    <location>
        <begin position="7"/>
        <end position="117"/>
    </location>
</feature>